<dbReference type="Pfam" id="PF00486">
    <property type="entry name" value="Trans_reg_C"/>
    <property type="match status" value="1"/>
</dbReference>
<dbReference type="Gene3D" id="3.40.50.2300">
    <property type="match status" value="1"/>
</dbReference>
<dbReference type="GO" id="GO:0006355">
    <property type="term" value="P:regulation of DNA-templated transcription"/>
    <property type="evidence" value="ECO:0007669"/>
    <property type="project" value="InterPro"/>
</dbReference>
<feature type="DNA-binding region" description="OmpR/PhoB-type" evidence="5">
    <location>
        <begin position="134"/>
        <end position="228"/>
    </location>
</feature>
<accession>A0A9Y2IAQ4</accession>
<dbReference type="SUPFAM" id="SSF46894">
    <property type="entry name" value="C-terminal effector domain of the bipartite response regulators"/>
    <property type="match status" value="1"/>
</dbReference>
<protein>
    <submittedName>
        <fullName evidence="8">Response regulator transcription factor</fullName>
    </submittedName>
</protein>
<keyword evidence="2" id="KW-0902">Two-component regulatory system</keyword>
<comment type="caution">
    <text evidence="4">Lacks conserved residue(s) required for the propagation of feature annotation.</text>
</comment>
<dbReference type="RefSeq" id="WP_285967686.1">
    <property type="nucleotide sequence ID" value="NZ_CP127294.1"/>
</dbReference>
<evidence type="ECO:0000313" key="9">
    <source>
        <dbReference type="Proteomes" id="UP001236014"/>
    </source>
</evidence>
<evidence type="ECO:0000259" key="6">
    <source>
        <dbReference type="PROSITE" id="PS50110"/>
    </source>
</evidence>
<reference evidence="8 9" key="1">
    <citation type="submission" date="2023-06" db="EMBL/GenBank/DDBJ databases">
        <authorList>
            <person name="Oyuntsetseg B."/>
            <person name="Kim S.B."/>
        </authorList>
    </citation>
    <scope>NUCLEOTIDE SEQUENCE [LARGE SCALE GENOMIC DNA]</scope>
    <source>
        <strain evidence="8 9">2-15</strain>
    </source>
</reference>
<dbReference type="SUPFAM" id="SSF52172">
    <property type="entry name" value="CheY-like"/>
    <property type="match status" value="1"/>
</dbReference>
<dbReference type="EMBL" id="CP127294">
    <property type="protein sequence ID" value="WIX76940.1"/>
    <property type="molecule type" value="Genomic_DNA"/>
</dbReference>
<dbReference type="Gene3D" id="1.10.10.10">
    <property type="entry name" value="Winged helix-like DNA-binding domain superfamily/Winged helix DNA-binding domain"/>
    <property type="match status" value="1"/>
</dbReference>
<sequence>MAQGGDKPGARAPFVRTMIVRFDPVRATWLERLLRRHGHDVQVVSAAAARRLAPGRDLVLVEIDRGQESLELCRELRAEGNAALIAVSGFDTEEERLRVLGAGCDDHVFWDCGAAEVMARIDAVLRWTKPSGGSPAIVHGPLRIDPEAREVWLAGEPVHLTRKEYDLLHLLATCAGAVTERAEVLRAVWGGDPHAAGRTLDTHVSSLRRKLGRWICVTVKGYGLRIGSPEELVTAD</sequence>
<dbReference type="PANTHER" id="PTHR48111:SF40">
    <property type="entry name" value="PHOSPHATE REGULON TRANSCRIPTIONAL REGULATORY PROTEIN PHOB"/>
    <property type="match status" value="1"/>
</dbReference>
<dbReference type="GO" id="GO:0000156">
    <property type="term" value="F:phosphorelay response regulator activity"/>
    <property type="evidence" value="ECO:0007669"/>
    <property type="project" value="TreeGrafter"/>
</dbReference>
<dbReference type="InterPro" id="IPR001789">
    <property type="entry name" value="Sig_transdc_resp-reg_receiver"/>
</dbReference>
<organism evidence="8 9">
    <name type="scientific">Amycolatopsis carbonis</name>
    <dbReference type="NCBI Taxonomy" id="715471"/>
    <lineage>
        <taxon>Bacteria</taxon>
        <taxon>Bacillati</taxon>
        <taxon>Actinomycetota</taxon>
        <taxon>Actinomycetes</taxon>
        <taxon>Pseudonocardiales</taxon>
        <taxon>Pseudonocardiaceae</taxon>
        <taxon>Amycolatopsis</taxon>
    </lineage>
</organism>
<dbReference type="SMART" id="SM00862">
    <property type="entry name" value="Trans_reg_C"/>
    <property type="match status" value="1"/>
</dbReference>
<dbReference type="InterPro" id="IPR036388">
    <property type="entry name" value="WH-like_DNA-bd_sf"/>
</dbReference>
<proteinExistence type="predicted"/>
<feature type="domain" description="Response regulatory" evidence="6">
    <location>
        <begin position="16"/>
        <end position="125"/>
    </location>
</feature>
<dbReference type="InterPro" id="IPR039420">
    <property type="entry name" value="WalR-like"/>
</dbReference>
<dbReference type="InterPro" id="IPR016032">
    <property type="entry name" value="Sig_transdc_resp-reg_C-effctor"/>
</dbReference>
<keyword evidence="1" id="KW-0597">Phosphoprotein</keyword>
<dbReference type="CDD" id="cd00383">
    <property type="entry name" value="trans_reg_C"/>
    <property type="match status" value="1"/>
</dbReference>
<dbReference type="AlphaFoldDB" id="A0A9Y2IAQ4"/>
<dbReference type="PANTHER" id="PTHR48111">
    <property type="entry name" value="REGULATOR OF RPOS"/>
    <property type="match status" value="1"/>
</dbReference>
<dbReference type="SMART" id="SM00448">
    <property type="entry name" value="REC"/>
    <property type="match status" value="1"/>
</dbReference>
<dbReference type="GO" id="GO:0005829">
    <property type="term" value="C:cytosol"/>
    <property type="evidence" value="ECO:0007669"/>
    <property type="project" value="TreeGrafter"/>
</dbReference>
<dbReference type="InterPro" id="IPR011006">
    <property type="entry name" value="CheY-like_superfamily"/>
</dbReference>
<feature type="domain" description="OmpR/PhoB-type" evidence="7">
    <location>
        <begin position="134"/>
        <end position="228"/>
    </location>
</feature>
<dbReference type="KEGG" id="acab:QRX50_36800"/>
<name>A0A9Y2IAQ4_9PSEU</name>
<dbReference type="Proteomes" id="UP001236014">
    <property type="component" value="Chromosome"/>
</dbReference>
<keyword evidence="9" id="KW-1185">Reference proteome</keyword>
<evidence type="ECO:0000256" key="3">
    <source>
        <dbReference type="ARBA" id="ARBA00023125"/>
    </source>
</evidence>
<dbReference type="PROSITE" id="PS51755">
    <property type="entry name" value="OMPR_PHOB"/>
    <property type="match status" value="1"/>
</dbReference>
<evidence type="ECO:0000256" key="2">
    <source>
        <dbReference type="ARBA" id="ARBA00023012"/>
    </source>
</evidence>
<dbReference type="InterPro" id="IPR001867">
    <property type="entry name" value="OmpR/PhoB-type_DNA-bd"/>
</dbReference>
<evidence type="ECO:0000313" key="8">
    <source>
        <dbReference type="EMBL" id="WIX76940.1"/>
    </source>
</evidence>
<evidence type="ECO:0000256" key="1">
    <source>
        <dbReference type="ARBA" id="ARBA00022553"/>
    </source>
</evidence>
<keyword evidence="3 5" id="KW-0238">DNA-binding</keyword>
<dbReference type="GO" id="GO:0032993">
    <property type="term" value="C:protein-DNA complex"/>
    <property type="evidence" value="ECO:0007669"/>
    <property type="project" value="TreeGrafter"/>
</dbReference>
<dbReference type="GO" id="GO:0000976">
    <property type="term" value="F:transcription cis-regulatory region binding"/>
    <property type="evidence" value="ECO:0007669"/>
    <property type="project" value="TreeGrafter"/>
</dbReference>
<evidence type="ECO:0000256" key="4">
    <source>
        <dbReference type="PROSITE-ProRule" id="PRU00169"/>
    </source>
</evidence>
<dbReference type="PROSITE" id="PS50110">
    <property type="entry name" value="RESPONSE_REGULATORY"/>
    <property type="match status" value="1"/>
</dbReference>
<evidence type="ECO:0000259" key="7">
    <source>
        <dbReference type="PROSITE" id="PS51755"/>
    </source>
</evidence>
<evidence type="ECO:0000256" key="5">
    <source>
        <dbReference type="PROSITE-ProRule" id="PRU01091"/>
    </source>
</evidence>
<gene>
    <name evidence="8" type="ORF">QRX50_36800</name>
</gene>